<feature type="signal peptide" evidence="1">
    <location>
        <begin position="1"/>
        <end position="19"/>
    </location>
</feature>
<dbReference type="PROSITE" id="PS51257">
    <property type="entry name" value="PROKAR_LIPOPROTEIN"/>
    <property type="match status" value="1"/>
</dbReference>
<dbReference type="OrthoDB" id="704201at2"/>
<accession>A0A2S5A5K7</accession>
<comment type="caution">
    <text evidence="2">The sequence shown here is derived from an EMBL/GenBank/DDBJ whole genome shotgun (WGS) entry which is preliminary data.</text>
</comment>
<sequence>MKLKSLFILLISGVLLATASGCSKDDDNDNPQPQQPDGNSNGLAFLKVGNEWIYDYTAVDATGIVKYKILSKENNGYFKVNWFMGGDFEVFWHEADGAFSFMSEGQGGLNLILYKKDCKVGDSWTIKAVDDNQTEVTATNKVTSVGESVTTTAGTFNNCVKVHYTTSEDTKLHMNFYVHPQFGIVKMDGVGIMEIDHIPTYFPFQYVLKSKNF</sequence>
<dbReference type="EMBL" id="PQVF01000003">
    <property type="protein sequence ID" value="POY37880.1"/>
    <property type="molecule type" value="Genomic_DNA"/>
</dbReference>
<name>A0A2S5A5K7_9SPHI</name>
<protein>
    <submittedName>
        <fullName evidence="2">Uncharacterized protein</fullName>
    </submittedName>
</protein>
<gene>
    <name evidence="2" type="ORF">C3K47_04950</name>
</gene>
<keyword evidence="3" id="KW-1185">Reference proteome</keyword>
<evidence type="ECO:0000313" key="3">
    <source>
        <dbReference type="Proteomes" id="UP000236893"/>
    </source>
</evidence>
<organism evidence="2 3">
    <name type="scientific">Solitalea longa</name>
    <dbReference type="NCBI Taxonomy" id="2079460"/>
    <lineage>
        <taxon>Bacteria</taxon>
        <taxon>Pseudomonadati</taxon>
        <taxon>Bacteroidota</taxon>
        <taxon>Sphingobacteriia</taxon>
        <taxon>Sphingobacteriales</taxon>
        <taxon>Sphingobacteriaceae</taxon>
        <taxon>Solitalea</taxon>
    </lineage>
</organism>
<dbReference type="RefSeq" id="WP_103788011.1">
    <property type="nucleotide sequence ID" value="NZ_PQVF01000003.1"/>
</dbReference>
<reference evidence="2 3" key="1">
    <citation type="submission" date="2018-01" db="EMBL/GenBank/DDBJ databases">
        <authorList>
            <person name="Gaut B.S."/>
            <person name="Morton B.R."/>
            <person name="Clegg M.T."/>
            <person name="Duvall M.R."/>
        </authorList>
    </citation>
    <scope>NUCLEOTIDE SEQUENCE [LARGE SCALE GENOMIC DNA]</scope>
    <source>
        <strain evidence="2 3">HR-AV</strain>
    </source>
</reference>
<evidence type="ECO:0000313" key="2">
    <source>
        <dbReference type="EMBL" id="POY37880.1"/>
    </source>
</evidence>
<dbReference type="AlphaFoldDB" id="A0A2S5A5K7"/>
<dbReference type="Proteomes" id="UP000236893">
    <property type="component" value="Unassembled WGS sequence"/>
</dbReference>
<keyword evidence="1" id="KW-0732">Signal</keyword>
<proteinExistence type="predicted"/>
<feature type="chain" id="PRO_5015491203" evidence="1">
    <location>
        <begin position="20"/>
        <end position="213"/>
    </location>
</feature>
<dbReference type="Gene3D" id="2.40.360.20">
    <property type="match status" value="1"/>
</dbReference>
<evidence type="ECO:0000256" key="1">
    <source>
        <dbReference type="SAM" id="SignalP"/>
    </source>
</evidence>